<keyword evidence="3" id="KW-1185">Reference proteome</keyword>
<dbReference type="AlphaFoldDB" id="A0A7M5XLX9"/>
<accession>A0A7M5XLX9</accession>
<dbReference type="Proteomes" id="UP000594262">
    <property type="component" value="Unplaced"/>
</dbReference>
<keyword evidence="1" id="KW-1133">Transmembrane helix</keyword>
<keyword evidence="1" id="KW-0812">Transmembrane</keyword>
<evidence type="ECO:0000313" key="3">
    <source>
        <dbReference type="Proteomes" id="UP000594262"/>
    </source>
</evidence>
<feature type="transmembrane region" description="Helical" evidence="1">
    <location>
        <begin position="21"/>
        <end position="48"/>
    </location>
</feature>
<sequence>FKEEDLTEEQVKAITAKLPMMMIWTFFVFATIMFMSKCSGLGLSYIYYDEMAQTYCASRLSRPGFVFAIRRDCQGTAPTCNALCQKVKAAALKIINNQRKNFGCFDAIHIRKEHTQLAIDTSGRQPDAGKISQMTYGYGKGGCPWKPNHCGPNFCCCAAT</sequence>
<evidence type="ECO:0000313" key="2">
    <source>
        <dbReference type="EnsemblMetazoa" id="CLYHEMP025742.2"/>
    </source>
</evidence>
<name>A0A7M5XLX9_9CNID</name>
<proteinExistence type="predicted"/>
<evidence type="ECO:0000256" key="1">
    <source>
        <dbReference type="SAM" id="Phobius"/>
    </source>
</evidence>
<dbReference type="OrthoDB" id="9998510at2759"/>
<keyword evidence="1" id="KW-0472">Membrane</keyword>
<protein>
    <submittedName>
        <fullName evidence="2">Uncharacterized protein</fullName>
    </submittedName>
</protein>
<organism evidence="2 3">
    <name type="scientific">Clytia hemisphaerica</name>
    <dbReference type="NCBI Taxonomy" id="252671"/>
    <lineage>
        <taxon>Eukaryota</taxon>
        <taxon>Metazoa</taxon>
        <taxon>Cnidaria</taxon>
        <taxon>Hydrozoa</taxon>
        <taxon>Hydroidolina</taxon>
        <taxon>Leptothecata</taxon>
        <taxon>Obeliida</taxon>
        <taxon>Clytiidae</taxon>
        <taxon>Clytia</taxon>
    </lineage>
</organism>
<dbReference type="EnsemblMetazoa" id="CLYHEMT025742.2">
    <property type="protein sequence ID" value="CLYHEMP025742.2"/>
    <property type="gene ID" value="CLYHEMG025742"/>
</dbReference>
<reference evidence="2" key="1">
    <citation type="submission" date="2021-01" db="UniProtKB">
        <authorList>
            <consortium name="EnsemblMetazoa"/>
        </authorList>
    </citation>
    <scope>IDENTIFICATION</scope>
</reference>